<dbReference type="AlphaFoldDB" id="A0A1A9ARS4"/>
<evidence type="ECO:0000313" key="3">
    <source>
        <dbReference type="EMBL" id="SBT58822.1"/>
    </source>
</evidence>
<organism evidence="3 4">
    <name type="scientific">Plasmodium ovale wallikeri</name>
    <dbReference type="NCBI Taxonomy" id="864142"/>
    <lineage>
        <taxon>Eukaryota</taxon>
        <taxon>Sar</taxon>
        <taxon>Alveolata</taxon>
        <taxon>Apicomplexa</taxon>
        <taxon>Aconoidasida</taxon>
        <taxon>Haemosporida</taxon>
        <taxon>Plasmodiidae</taxon>
        <taxon>Plasmodium</taxon>
        <taxon>Plasmodium (Plasmodium)</taxon>
    </lineage>
</organism>
<evidence type="ECO:0000256" key="1">
    <source>
        <dbReference type="SAM" id="Phobius"/>
    </source>
</evidence>
<protein>
    <submittedName>
        <fullName evidence="3">PIR Superfamily Protein</fullName>
    </submittedName>
</protein>
<keyword evidence="5" id="KW-1185">Reference proteome</keyword>
<reference evidence="3" key="2">
    <citation type="submission" date="2016-05" db="EMBL/GenBank/DDBJ databases">
        <authorList>
            <person name="Lavstsen T."/>
            <person name="Jespersen J.S."/>
        </authorList>
    </citation>
    <scope>NUCLEOTIDE SEQUENCE [LARGE SCALE GENOMIC DNA]</scope>
</reference>
<dbReference type="Proteomes" id="UP000078550">
    <property type="component" value="Unassembled WGS sequence"/>
</dbReference>
<accession>A0A1A9ARS4</accession>
<evidence type="ECO:0000313" key="2">
    <source>
        <dbReference type="EMBL" id="SBT55966.1"/>
    </source>
</evidence>
<name>A0A1A9ARS4_PLAOA</name>
<evidence type="ECO:0000313" key="5">
    <source>
        <dbReference type="Proteomes" id="UP000078555"/>
    </source>
</evidence>
<keyword evidence="1" id="KW-1133">Transmembrane helix</keyword>
<dbReference type="EMBL" id="FLRE01002598">
    <property type="protein sequence ID" value="SBT58822.1"/>
    <property type="molecule type" value="Genomic_DNA"/>
</dbReference>
<sequence length="358" mass="42522">MGYFPNRYPFLKSLPLYTFYEKLENRHEKEIEDPSHCNEIAEVDDCAYPVCAKVVNTLDSLGNNITVLDKESDDGDDSNRACLYLNEWLDNNIRIYGCNHTKVDLIYDKLNEKMGKLKLKNNCNFEKSKYINNDLNYVSAKKKLYYFSENLYWIYKKKLGKQKEEKQLFEKYLRDCSATYNSQLKNDFCKTHRLYESELDDFKKQYTETSSFLQSCYPEIDITPLHHYDKSETKCVGEKIYNESEEKPEDMFRYIQTKKINTEDQDAKQMEGDAYNKFDILSKGVVPFIGFSFVIFIILFILYKFTPYGLWMRRRLSKKNMMSDNIDLLNTQSLMEHNPEYEELNSDAAHINIAYYNV</sequence>
<evidence type="ECO:0000313" key="4">
    <source>
        <dbReference type="Proteomes" id="UP000078550"/>
    </source>
</evidence>
<reference evidence="4 5" key="1">
    <citation type="submission" date="2016-05" db="EMBL/GenBank/DDBJ databases">
        <authorList>
            <person name="Naeem Raeece"/>
        </authorList>
    </citation>
    <scope>NUCLEOTIDE SEQUENCE [LARGE SCALE GENOMIC DNA]</scope>
</reference>
<proteinExistence type="predicted"/>
<feature type="transmembrane region" description="Helical" evidence="1">
    <location>
        <begin position="285"/>
        <end position="305"/>
    </location>
</feature>
<dbReference type="InterPro" id="IPR008780">
    <property type="entry name" value="Plasmodium_Vir"/>
</dbReference>
<dbReference type="Pfam" id="PF05795">
    <property type="entry name" value="Plasmodium_Vir"/>
    <property type="match status" value="1"/>
</dbReference>
<keyword evidence="1" id="KW-0812">Transmembrane</keyword>
<gene>
    <name evidence="2" type="ORF">POVWA1_073520</name>
    <name evidence="3" type="ORF">POVWA2_088190</name>
</gene>
<dbReference type="EMBL" id="FLRD01000953">
    <property type="protein sequence ID" value="SBT55966.1"/>
    <property type="molecule type" value="Genomic_DNA"/>
</dbReference>
<keyword evidence="1" id="KW-0472">Membrane</keyword>
<dbReference type="Proteomes" id="UP000078555">
    <property type="component" value="Unassembled WGS sequence"/>
</dbReference>